<dbReference type="GO" id="GO:0008324">
    <property type="term" value="F:monoatomic cation transmembrane transporter activity"/>
    <property type="evidence" value="ECO:0007669"/>
    <property type="project" value="InterPro"/>
</dbReference>
<name>A0A366I8V6_9FIRM</name>
<dbReference type="PANTHER" id="PTHR43840:SF15">
    <property type="entry name" value="MITOCHONDRIAL METAL TRANSPORTER 1-RELATED"/>
    <property type="match status" value="1"/>
</dbReference>
<feature type="domain" description="Cation efflux protein transmembrane" evidence="8">
    <location>
        <begin position="31"/>
        <end position="223"/>
    </location>
</feature>
<dbReference type="InterPro" id="IPR036837">
    <property type="entry name" value="Cation_efflux_CTD_sf"/>
</dbReference>
<dbReference type="AlphaFoldDB" id="A0A366I8V6"/>
<comment type="similarity">
    <text evidence="2">Belongs to the cation diffusion facilitator (CDF) transporter (TC 2.A.4) family.</text>
</comment>
<evidence type="ECO:0000256" key="6">
    <source>
        <dbReference type="ARBA" id="ARBA00023136"/>
    </source>
</evidence>
<organism evidence="10 11">
    <name type="scientific">Alkalibaculum bacchi</name>
    <dbReference type="NCBI Taxonomy" id="645887"/>
    <lineage>
        <taxon>Bacteria</taxon>
        <taxon>Bacillati</taxon>
        <taxon>Bacillota</taxon>
        <taxon>Clostridia</taxon>
        <taxon>Eubacteriales</taxon>
        <taxon>Eubacteriaceae</taxon>
        <taxon>Alkalibaculum</taxon>
    </lineage>
</organism>
<feature type="transmembrane region" description="Helical" evidence="7">
    <location>
        <begin position="198"/>
        <end position="216"/>
    </location>
</feature>
<keyword evidence="3" id="KW-0813">Transport</keyword>
<keyword evidence="5 7" id="KW-1133">Transmembrane helix</keyword>
<evidence type="ECO:0000259" key="8">
    <source>
        <dbReference type="Pfam" id="PF01545"/>
    </source>
</evidence>
<dbReference type="Pfam" id="PF01545">
    <property type="entry name" value="Cation_efflux"/>
    <property type="match status" value="1"/>
</dbReference>
<evidence type="ECO:0000256" key="2">
    <source>
        <dbReference type="ARBA" id="ARBA00008114"/>
    </source>
</evidence>
<evidence type="ECO:0000313" key="10">
    <source>
        <dbReference type="EMBL" id="RBP65967.1"/>
    </source>
</evidence>
<evidence type="ECO:0000256" key="7">
    <source>
        <dbReference type="SAM" id="Phobius"/>
    </source>
</evidence>
<evidence type="ECO:0000259" key="9">
    <source>
        <dbReference type="Pfam" id="PF16916"/>
    </source>
</evidence>
<dbReference type="Gene3D" id="3.30.70.1350">
    <property type="entry name" value="Cation efflux protein, cytoplasmic domain"/>
    <property type="match status" value="1"/>
</dbReference>
<dbReference type="InterPro" id="IPR027470">
    <property type="entry name" value="Cation_efflux_CTD"/>
</dbReference>
<keyword evidence="6 7" id="KW-0472">Membrane</keyword>
<dbReference type="OrthoDB" id="9806522at2"/>
<sequence length="391" mass="43843">MTNILIKLFVKDYKNTTNAKVRQQYGKFASVVGVVTNLILFAIKIAVGIVFNSIAITADAINNLSDSSSSFITLIGFKISGKPADKEHPYGHARMEYISGLIVSFLICFLGFQLFQNAFDKILHPQEAKFSTISIGVLIVAIFGKLWQYLFYKKIATLIDSTTLIATSIDSRNDILSTAVVLLGIIITYYTGFNLDGYLGLVVAILIIISGIKLIMDTVSPLLGTAPSEELVEYIYQKILSYDGIVSLHDLQVHSYGEGQIFATVHCEVPAEEDIMVSHDIIDNIERYFMKEEGINLVIHLDPIITSDEKTNKLREKVIKTISNISKELSLHDFRVVWGVSHSNLIFDVVVPYSFEYSNEELIEIIDDKVKEIDPCYNCVVTIDHDYIPNY</sequence>
<dbReference type="Proteomes" id="UP000253490">
    <property type="component" value="Unassembled WGS sequence"/>
</dbReference>
<dbReference type="NCBIfam" id="TIGR01297">
    <property type="entry name" value="CDF"/>
    <property type="match status" value="1"/>
</dbReference>
<evidence type="ECO:0000256" key="1">
    <source>
        <dbReference type="ARBA" id="ARBA00004141"/>
    </source>
</evidence>
<accession>A0A366I8V6</accession>
<feature type="transmembrane region" description="Helical" evidence="7">
    <location>
        <begin position="97"/>
        <end position="115"/>
    </location>
</feature>
<feature type="domain" description="Cation efflux protein cytoplasmic" evidence="9">
    <location>
        <begin position="227"/>
        <end position="303"/>
    </location>
</feature>
<dbReference type="SUPFAM" id="SSF160240">
    <property type="entry name" value="Cation efflux protein cytoplasmic domain-like"/>
    <property type="match status" value="1"/>
</dbReference>
<dbReference type="PANTHER" id="PTHR43840">
    <property type="entry name" value="MITOCHONDRIAL METAL TRANSPORTER 1-RELATED"/>
    <property type="match status" value="1"/>
</dbReference>
<dbReference type="FunFam" id="1.20.1510.10:FF:000006">
    <property type="entry name" value="Divalent cation efflux transporter"/>
    <property type="match status" value="1"/>
</dbReference>
<evidence type="ECO:0000256" key="4">
    <source>
        <dbReference type="ARBA" id="ARBA00022692"/>
    </source>
</evidence>
<dbReference type="Gene3D" id="1.20.1510.10">
    <property type="entry name" value="Cation efflux protein transmembrane domain"/>
    <property type="match status" value="1"/>
</dbReference>
<dbReference type="InterPro" id="IPR027469">
    <property type="entry name" value="Cation_efflux_TMD_sf"/>
</dbReference>
<feature type="transmembrane region" description="Helical" evidence="7">
    <location>
        <begin position="28"/>
        <end position="54"/>
    </location>
</feature>
<dbReference type="InterPro" id="IPR002524">
    <property type="entry name" value="Cation_efflux"/>
</dbReference>
<dbReference type="InterPro" id="IPR050291">
    <property type="entry name" value="CDF_Transporter"/>
</dbReference>
<feature type="transmembrane region" description="Helical" evidence="7">
    <location>
        <begin position="130"/>
        <end position="152"/>
    </location>
</feature>
<gene>
    <name evidence="10" type="ORF">DES36_10678</name>
</gene>
<dbReference type="EMBL" id="QNRX01000006">
    <property type="protein sequence ID" value="RBP65967.1"/>
    <property type="molecule type" value="Genomic_DNA"/>
</dbReference>
<comment type="caution">
    <text evidence="10">The sequence shown here is derived from an EMBL/GenBank/DDBJ whole genome shotgun (WGS) entry which is preliminary data.</text>
</comment>
<dbReference type="SUPFAM" id="SSF161111">
    <property type="entry name" value="Cation efflux protein transmembrane domain-like"/>
    <property type="match status" value="1"/>
</dbReference>
<dbReference type="Pfam" id="PF16916">
    <property type="entry name" value="ZT_dimer"/>
    <property type="match status" value="1"/>
</dbReference>
<protein>
    <submittedName>
        <fullName evidence="10">Cation diffusion facilitator family transporter</fullName>
    </submittedName>
</protein>
<keyword evidence="11" id="KW-1185">Reference proteome</keyword>
<feature type="transmembrane region" description="Helical" evidence="7">
    <location>
        <begin position="173"/>
        <end position="192"/>
    </location>
</feature>
<proteinExistence type="inferred from homology"/>
<evidence type="ECO:0000256" key="5">
    <source>
        <dbReference type="ARBA" id="ARBA00022989"/>
    </source>
</evidence>
<comment type="subcellular location">
    <subcellularLocation>
        <location evidence="1">Membrane</location>
        <topology evidence="1">Multi-pass membrane protein</topology>
    </subcellularLocation>
</comment>
<reference evidence="10 11" key="1">
    <citation type="submission" date="2018-06" db="EMBL/GenBank/DDBJ databases">
        <title>Genomic Encyclopedia of Type Strains, Phase IV (KMG-IV): sequencing the most valuable type-strain genomes for metagenomic binning, comparative biology and taxonomic classification.</title>
        <authorList>
            <person name="Goeker M."/>
        </authorList>
    </citation>
    <scope>NUCLEOTIDE SEQUENCE [LARGE SCALE GENOMIC DNA]</scope>
    <source>
        <strain evidence="10 11">DSM 22112</strain>
    </source>
</reference>
<dbReference type="RefSeq" id="WP_113920299.1">
    <property type="nucleotide sequence ID" value="NZ_RXYD01000007.1"/>
</dbReference>
<keyword evidence="4 7" id="KW-0812">Transmembrane</keyword>
<dbReference type="GO" id="GO:0016020">
    <property type="term" value="C:membrane"/>
    <property type="evidence" value="ECO:0007669"/>
    <property type="project" value="UniProtKB-SubCell"/>
</dbReference>
<dbReference type="InterPro" id="IPR058533">
    <property type="entry name" value="Cation_efflux_TM"/>
</dbReference>
<evidence type="ECO:0000256" key="3">
    <source>
        <dbReference type="ARBA" id="ARBA00022448"/>
    </source>
</evidence>
<evidence type="ECO:0000313" key="11">
    <source>
        <dbReference type="Proteomes" id="UP000253490"/>
    </source>
</evidence>